<keyword evidence="2" id="KW-0560">Oxidoreductase</keyword>
<evidence type="ECO:0000256" key="1">
    <source>
        <dbReference type="ARBA" id="ARBA00022630"/>
    </source>
</evidence>
<sequence length="398" mass="44603">MSINLPDFSTLLNPEIQQQTQHLADAFAETAVQRDRDGGSPLAQRQLIRDSGLLALSIPKNLGGLDGNWFDVMNSVRILAQVDNSLAHVFGFHHLLLATVRLFARAEQWQNWFQQTASQQLFWGNTLNPLDQRTVVHQQDGIYLFSGQKSFCSGAIDSDMLVASGIDQGTGKLLIAAIPTQREGIELHHDWDNMGQRQTDSGSATFRHVRVEQHELLLEPGPLSTPFACLRPLIAQLTFVNMFLGVAEGAFAEAKQYTQAQSRAWFLSGVERADQDPYILRHYGEFWLQLESVRALNQQAILQLQRAWQIGEALTAEQRGQVAIAVATAKVAASRVSLDISNRMFEVTGARATQAALRLDRFWRNVRTQTLHDPVDYKIKELGEWALNAEVPQPSFYS</sequence>
<dbReference type="SUPFAM" id="SSF56645">
    <property type="entry name" value="Acyl-CoA dehydrogenase NM domain-like"/>
    <property type="match status" value="1"/>
</dbReference>
<keyword evidence="1" id="KW-0285">Flavoprotein</keyword>
<dbReference type="PANTHER" id="PTHR43884">
    <property type="entry name" value="ACYL-COA DEHYDROGENASE"/>
    <property type="match status" value="1"/>
</dbReference>
<dbReference type="Proteomes" id="UP000018418">
    <property type="component" value="Unassembled WGS sequence"/>
</dbReference>
<feature type="domain" description="Acyl-CoA dehydrogenase/oxidase N-terminal" evidence="3">
    <location>
        <begin position="17"/>
        <end position="119"/>
    </location>
</feature>
<dbReference type="PATRIC" id="fig|1341683.3.peg.31"/>
<dbReference type="GO" id="GO:0008470">
    <property type="term" value="F:3-methylbutanoyl-CoA dehydrogenase activity"/>
    <property type="evidence" value="ECO:0007669"/>
    <property type="project" value="TreeGrafter"/>
</dbReference>
<gene>
    <name evidence="5" type="ORF">P255_00033</name>
</gene>
<evidence type="ECO:0008006" key="7">
    <source>
        <dbReference type="Google" id="ProtNLM"/>
    </source>
</evidence>
<dbReference type="AlphaFoldDB" id="V2UW97"/>
<dbReference type="Gene3D" id="2.40.110.10">
    <property type="entry name" value="Butyryl-CoA Dehydrogenase, subunit A, domain 2"/>
    <property type="match status" value="1"/>
</dbReference>
<dbReference type="PIRSF" id="PIRSF016578">
    <property type="entry name" value="HsaA"/>
    <property type="match status" value="1"/>
</dbReference>
<dbReference type="HOGENOM" id="CLU_018204_10_0_6"/>
<comment type="caution">
    <text evidence="5">The sequence shown here is derived from an EMBL/GenBank/DDBJ whole genome shotgun (WGS) entry which is preliminary data.</text>
</comment>
<keyword evidence="6" id="KW-1185">Reference proteome</keyword>
<evidence type="ECO:0000313" key="5">
    <source>
        <dbReference type="EMBL" id="ESK52930.1"/>
    </source>
</evidence>
<dbReference type="PANTHER" id="PTHR43884:SF12">
    <property type="entry name" value="ISOVALERYL-COA DEHYDROGENASE, MITOCHONDRIAL-RELATED"/>
    <property type="match status" value="1"/>
</dbReference>
<dbReference type="GO" id="GO:0050660">
    <property type="term" value="F:flavin adenine dinucleotide binding"/>
    <property type="evidence" value="ECO:0007669"/>
    <property type="project" value="InterPro"/>
</dbReference>
<dbReference type="InterPro" id="IPR036250">
    <property type="entry name" value="AcylCo_DH-like_C"/>
</dbReference>
<dbReference type="FunFam" id="2.40.110.10:FF:000020">
    <property type="entry name" value="Putative acyl-CoA dehydrogenase YdbM"/>
    <property type="match status" value="1"/>
</dbReference>
<dbReference type="InterPro" id="IPR037069">
    <property type="entry name" value="AcylCoA_DH/ox_N_sf"/>
</dbReference>
<protein>
    <recommendedName>
        <fullName evidence="7">Acyl-CoA dehydrogenase C-terminal domain-containing protein</fullName>
    </recommendedName>
</protein>
<dbReference type="STRING" id="396323.VH98_06035"/>
<dbReference type="InterPro" id="IPR009100">
    <property type="entry name" value="AcylCoA_DH/oxidase_NM_dom_sf"/>
</dbReference>
<dbReference type="InterPro" id="IPR046373">
    <property type="entry name" value="Acyl-CoA_Oxase/DH_mid-dom_sf"/>
</dbReference>
<organism evidence="5 6">
    <name type="scientific">Acinetobacter brisouii CIP 110357</name>
    <dbReference type="NCBI Taxonomy" id="1341683"/>
    <lineage>
        <taxon>Bacteria</taxon>
        <taxon>Pseudomonadati</taxon>
        <taxon>Pseudomonadota</taxon>
        <taxon>Gammaproteobacteria</taxon>
        <taxon>Moraxellales</taxon>
        <taxon>Moraxellaceae</taxon>
        <taxon>Acinetobacter</taxon>
    </lineage>
</organism>
<dbReference type="Gene3D" id="1.10.540.10">
    <property type="entry name" value="Acyl-CoA dehydrogenase/oxidase, N-terminal domain"/>
    <property type="match status" value="1"/>
</dbReference>
<dbReference type="InterPro" id="IPR013786">
    <property type="entry name" value="AcylCoA_DH/ox_N"/>
</dbReference>
<dbReference type="SUPFAM" id="SSF47203">
    <property type="entry name" value="Acyl-CoA dehydrogenase C-terminal domain-like"/>
    <property type="match status" value="1"/>
</dbReference>
<evidence type="ECO:0000259" key="4">
    <source>
        <dbReference type="Pfam" id="PF08028"/>
    </source>
</evidence>
<feature type="domain" description="Acyl-CoA dehydrogenase C-terminal" evidence="4">
    <location>
        <begin position="238"/>
        <end position="374"/>
    </location>
</feature>
<reference evidence="5 6" key="1">
    <citation type="submission" date="2013-10" db="EMBL/GenBank/DDBJ databases">
        <title>The Genome Sequence of Acinetobacter brisouii CIP 110357.</title>
        <authorList>
            <consortium name="The Broad Institute Genomics Platform"/>
            <consortium name="The Broad Institute Genome Sequencing Center for Infectious Disease"/>
            <person name="Cerqueira G."/>
            <person name="Feldgarden M."/>
            <person name="Courvalin P."/>
            <person name="Grillot-Courvalin C."/>
            <person name="Clermont D."/>
            <person name="Rocha E."/>
            <person name="Yoon E.-J."/>
            <person name="Nemec A."/>
            <person name="Young S.K."/>
            <person name="Zeng Q."/>
            <person name="Gargeya S."/>
            <person name="Fitzgerald M."/>
            <person name="Abouelleil A."/>
            <person name="Alvarado L."/>
            <person name="Berlin A.M."/>
            <person name="Chapman S.B."/>
            <person name="Gainer-Dewar J."/>
            <person name="Goldberg J."/>
            <person name="Gnerre S."/>
            <person name="Griggs A."/>
            <person name="Gujja S."/>
            <person name="Hansen M."/>
            <person name="Howarth C."/>
            <person name="Imamovic A."/>
            <person name="Ireland A."/>
            <person name="Larimer J."/>
            <person name="McCowan C."/>
            <person name="Murphy C."/>
            <person name="Pearson M."/>
            <person name="Poon T.W."/>
            <person name="Priest M."/>
            <person name="Roberts A."/>
            <person name="Saif S."/>
            <person name="Shea T."/>
            <person name="Sykes S."/>
            <person name="Wortman J."/>
            <person name="Nusbaum C."/>
            <person name="Birren B."/>
        </authorList>
    </citation>
    <scope>NUCLEOTIDE SEQUENCE [LARGE SCALE GENOMIC DNA]</scope>
    <source>
        <strain evidence="5 6">CIP 110357</strain>
    </source>
</reference>
<accession>V2UW97</accession>
<evidence type="ECO:0000256" key="2">
    <source>
        <dbReference type="ARBA" id="ARBA00023002"/>
    </source>
</evidence>
<dbReference type="InterPro" id="IPR013107">
    <property type="entry name" value="Acyl-CoA_DH_C"/>
</dbReference>
<dbReference type="Pfam" id="PF02771">
    <property type="entry name" value="Acyl-CoA_dh_N"/>
    <property type="match status" value="1"/>
</dbReference>
<evidence type="ECO:0000313" key="6">
    <source>
        <dbReference type="Proteomes" id="UP000018418"/>
    </source>
</evidence>
<dbReference type="Pfam" id="PF08028">
    <property type="entry name" value="Acyl-CoA_dh_2"/>
    <property type="match status" value="1"/>
</dbReference>
<dbReference type="EMBL" id="AYEU01000001">
    <property type="protein sequence ID" value="ESK52930.1"/>
    <property type="molecule type" value="Genomic_DNA"/>
</dbReference>
<evidence type="ECO:0000259" key="3">
    <source>
        <dbReference type="Pfam" id="PF02771"/>
    </source>
</evidence>
<proteinExistence type="predicted"/>
<dbReference type="Gene3D" id="1.20.140.10">
    <property type="entry name" value="Butyryl-CoA Dehydrogenase, subunit A, domain 3"/>
    <property type="match status" value="1"/>
</dbReference>
<dbReference type="RefSeq" id="WP_004898786.1">
    <property type="nucleotide sequence ID" value="NZ_BBTI01000003.1"/>
</dbReference>
<name>V2UW97_9GAMM</name>
<dbReference type="GO" id="GO:0006552">
    <property type="term" value="P:L-leucine catabolic process"/>
    <property type="evidence" value="ECO:0007669"/>
    <property type="project" value="TreeGrafter"/>
</dbReference>
<dbReference type="OrthoDB" id="571684at2"/>